<proteinExistence type="predicted"/>
<dbReference type="AlphaFoldDB" id="A0A835LFW7"/>
<evidence type="ECO:0000313" key="1">
    <source>
        <dbReference type="EMBL" id="KAF9594023.1"/>
    </source>
</evidence>
<evidence type="ECO:0000313" key="2">
    <source>
        <dbReference type="Proteomes" id="UP000631114"/>
    </source>
</evidence>
<protein>
    <submittedName>
        <fullName evidence="1">Uncharacterized protein</fullName>
    </submittedName>
</protein>
<gene>
    <name evidence="1" type="ORF">IFM89_026875</name>
</gene>
<keyword evidence="2" id="KW-1185">Reference proteome</keyword>
<dbReference type="EMBL" id="JADFTS010000008">
    <property type="protein sequence ID" value="KAF9594023.1"/>
    <property type="molecule type" value="Genomic_DNA"/>
</dbReference>
<name>A0A835LFW7_9MAGN</name>
<accession>A0A835LFW7</accession>
<organism evidence="1 2">
    <name type="scientific">Coptis chinensis</name>
    <dbReference type="NCBI Taxonomy" id="261450"/>
    <lineage>
        <taxon>Eukaryota</taxon>
        <taxon>Viridiplantae</taxon>
        <taxon>Streptophyta</taxon>
        <taxon>Embryophyta</taxon>
        <taxon>Tracheophyta</taxon>
        <taxon>Spermatophyta</taxon>
        <taxon>Magnoliopsida</taxon>
        <taxon>Ranunculales</taxon>
        <taxon>Ranunculaceae</taxon>
        <taxon>Coptidoideae</taxon>
        <taxon>Coptis</taxon>
    </lineage>
</organism>
<dbReference type="Proteomes" id="UP000631114">
    <property type="component" value="Unassembled WGS sequence"/>
</dbReference>
<sequence length="78" mass="8620">MGASVEMPKINSWCEKPKKMTKRRLVVIRTRSGNYGEAHRGDLSLSGGKVAAPPKNFRGCEARMGNAIRIQTAFRGFP</sequence>
<dbReference type="PROSITE" id="PS50096">
    <property type="entry name" value="IQ"/>
    <property type="match status" value="1"/>
</dbReference>
<comment type="caution">
    <text evidence="1">The sequence shown here is derived from an EMBL/GenBank/DDBJ whole genome shotgun (WGS) entry which is preliminary data.</text>
</comment>
<reference evidence="1 2" key="1">
    <citation type="submission" date="2020-10" db="EMBL/GenBank/DDBJ databases">
        <title>The Coptis chinensis genome and diversification of protoberbering-type alkaloids.</title>
        <authorList>
            <person name="Wang B."/>
            <person name="Shu S."/>
            <person name="Song C."/>
            <person name="Liu Y."/>
        </authorList>
    </citation>
    <scope>NUCLEOTIDE SEQUENCE [LARGE SCALE GENOMIC DNA]</scope>
    <source>
        <strain evidence="1">HL-2020</strain>
        <tissue evidence="1">Leaf</tissue>
    </source>
</reference>